<comment type="caution">
    <text evidence="6">The sequence shown here is derived from an EMBL/GenBank/DDBJ whole genome shotgun (WGS) entry which is preliminary data.</text>
</comment>
<evidence type="ECO:0000256" key="1">
    <source>
        <dbReference type="ARBA" id="ARBA00004141"/>
    </source>
</evidence>
<evidence type="ECO:0000256" key="4">
    <source>
        <dbReference type="ARBA" id="ARBA00023136"/>
    </source>
</evidence>
<dbReference type="Proteomes" id="UP001596287">
    <property type="component" value="Unassembled WGS sequence"/>
</dbReference>
<dbReference type="InterPro" id="IPR006480">
    <property type="entry name" value="Phage_holin_4_1"/>
</dbReference>
<organism evidence="6 7">
    <name type="scientific">Flavobacterium qiangtangense</name>
    <dbReference type="NCBI Taxonomy" id="1442595"/>
    <lineage>
        <taxon>Bacteria</taxon>
        <taxon>Pseudomonadati</taxon>
        <taxon>Bacteroidota</taxon>
        <taxon>Flavobacteriia</taxon>
        <taxon>Flavobacteriales</taxon>
        <taxon>Flavobacteriaceae</taxon>
        <taxon>Flavobacterium</taxon>
    </lineage>
</organism>
<name>A0ABW1PJR1_9FLAO</name>
<keyword evidence="3 5" id="KW-1133">Transmembrane helix</keyword>
<proteinExistence type="predicted"/>
<dbReference type="EMBL" id="JBHSQB010000004">
    <property type="protein sequence ID" value="MFC6095814.1"/>
    <property type="molecule type" value="Genomic_DNA"/>
</dbReference>
<evidence type="ECO:0000313" key="6">
    <source>
        <dbReference type="EMBL" id="MFC6095814.1"/>
    </source>
</evidence>
<dbReference type="RefSeq" id="WP_379790489.1">
    <property type="nucleotide sequence ID" value="NZ_JBHSQB010000004.1"/>
</dbReference>
<feature type="transmembrane region" description="Helical" evidence="5">
    <location>
        <begin position="75"/>
        <end position="92"/>
    </location>
</feature>
<gene>
    <name evidence="6" type="ORF">ACFPVY_04075</name>
</gene>
<keyword evidence="4 5" id="KW-0472">Membrane</keyword>
<evidence type="ECO:0000256" key="3">
    <source>
        <dbReference type="ARBA" id="ARBA00022989"/>
    </source>
</evidence>
<comment type="subcellular location">
    <subcellularLocation>
        <location evidence="1">Membrane</location>
        <topology evidence="1">Multi-pass membrane protein</topology>
    </subcellularLocation>
</comment>
<reference evidence="7" key="1">
    <citation type="journal article" date="2019" name="Int. J. Syst. Evol. Microbiol.">
        <title>The Global Catalogue of Microorganisms (GCM) 10K type strain sequencing project: providing services to taxonomists for standard genome sequencing and annotation.</title>
        <authorList>
            <consortium name="The Broad Institute Genomics Platform"/>
            <consortium name="The Broad Institute Genome Sequencing Center for Infectious Disease"/>
            <person name="Wu L."/>
            <person name="Ma J."/>
        </authorList>
    </citation>
    <scope>NUCLEOTIDE SEQUENCE [LARGE SCALE GENOMIC DNA]</scope>
    <source>
        <strain evidence="7">CCUG 49679</strain>
    </source>
</reference>
<keyword evidence="7" id="KW-1185">Reference proteome</keyword>
<accession>A0ABW1PJR1</accession>
<dbReference type="Pfam" id="PF05105">
    <property type="entry name" value="Phage_holin_4_1"/>
    <property type="match status" value="1"/>
</dbReference>
<keyword evidence="2 5" id="KW-0812">Transmembrane</keyword>
<evidence type="ECO:0000256" key="5">
    <source>
        <dbReference type="SAM" id="Phobius"/>
    </source>
</evidence>
<sequence length="165" mass="19052">MDKLFWLALWAKSKAGISYFCSSLFIFFLPIKPLLIAVGVAIFLDTVFGVARTLKLNGWKSFTSRKLSRLASKMLLYQMVLISLFVIDFHVLHDIGMHIFNIPYVSTKAAALTLIYIELKSIKENFELIYNVNLWKMLKELLMRTKEIKGDVEEIIGKDEKKINN</sequence>
<protein>
    <submittedName>
        <fullName evidence="6">Phage holin family protein</fullName>
    </submittedName>
</protein>
<evidence type="ECO:0000313" key="7">
    <source>
        <dbReference type="Proteomes" id="UP001596287"/>
    </source>
</evidence>
<evidence type="ECO:0000256" key="2">
    <source>
        <dbReference type="ARBA" id="ARBA00022692"/>
    </source>
</evidence>
<feature type="transmembrane region" description="Helical" evidence="5">
    <location>
        <begin position="25"/>
        <end position="54"/>
    </location>
</feature>